<dbReference type="InterPro" id="IPR008979">
    <property type="entry name" value="Galactose-bd-like_sf"/>
</dbReference>
<dbReference type="Gene3D" id="2.120.10.10">
    <property type="match status" value="1"/>
</dbReference>
<dbReference type="InterPro" id="IPR013320">
    <property type="entry name" value="ConA-like_dom_sf"/>
</dbReference>
<comment type="catalytic activity">
    <reaction evidence="1">
        <text>Hydrolysis of alpha-(2-&gt;3)-, alpha-(2-&gt;6)-, alpha-(2-&gt;8)- glycosidic linkages of terminal sialic acid residues in oligosaccharides, glycoproteins, glycolipids, colominic acid and synthetic substrates.</text>
        <dbReference type="EC" id="3.2.1.18"/>
    </reaction>
</comment>
<keyword evidence="5" id="KW-0677">Repeat</keyword>
<evidence type="ECO:0000256" key="7">
    <source>
        <dbReference type="ARBA" id="ARBA00023295"/>
    </source>
</evidence>
<feature type="domain" description="Sialidase" evidence="10">
    <location>
        <begin position="522"/>
        <end position="749"/>
    </location>
</feature>
<dbReference type="SUPFAM" id="SSF50939">
    <property type="entry name" value="Sialidases"/>
    <property type="match status" value="1"/>
</dbReference>
<dbReference type="Gene3D" id="2.40.220.10">
    <property type="entry name" value="Intramolecular Trans-sialidase, Domain 3"/>
    <property type="match status" value="1"/>
</dbReference>
<evidence type="ECO:0000256" key="1">
    <source>
        <dbReference type="ARBA" id="ARBA00000427"/>
    </source>
</evidence>
<dbReference type="InterPro" id="IPR023364">
    <property type="entry name" value="Trans_sialidase_dom3"/>
</dbReference>
<dbReference type="GO" id="GO:0006689">
    <property type="term" value="P:ganglioside catabolic process"/>
    <property type="evidence" value="ECO:0007669"/>
    <property type="project" value="TreeGrafter"/>
</dbReference>
<dbReference type="InterPro" id="IPR026856">
    <property type="entry name" value="Sialidase_fam"/>
</dbReference>
<dbReference type="GO" id="GO:0004308">
    <property type="term" value="F:exo-alpha-sialidase activity"/>
    <property type="evidence" value="ECO:0007669"/>
    <property type="project" value="UniProtKB-EC"/>
</dbReference>
<dbReference type="SUPFAM" id="SSF49785">
    <property type="entry name" value="Galactose-binding domain-like"/>
    <property type="match status" value="1"/>
</dbReference>
<dbReference type="PANTHER" id="PTHR10628:SF30">
    <property type="entry name" value="EXO-ALPHA-SIALIDASE"/>
    <property type="match status" value="1"/>
</dbReference>
<keyword evidence="6" id="KW-0378">Hydrolase</keyword>
<evidence type="ECO:0000256" key="2">
    <source>
        <dbReference type="ARBA" id="ARBA00009348"/>
    </source>
</evidence>
<feature type="domain" description="Glycoside hydrolase family 33 N-terminal" evidence="9">
    <location>
        <begin position="109"/>
        <end position="287"/>
    </location>
</feature>
<dbReference type="Gene3D" id="2.60.120.260">
    <property type="entry name" value="Galactose-binding domain-like"/>
    <property type="match status" value="1"/>
</dbReference>
<evidence type="ECO:0000256" key="6">
    <source>
        <dbReference type="ARBA" id="ARBA00022801"/>
    </source>
</evidence>
<dbReference type="PANTHER" id="PTHR10628">
    <property type="entry name" value="SIALIDASE"/>
    <property type="match status" value="1"/>
</dbReference>
<organism evidence="11 12">
    <name type="scientific">Streptococcus suis</name>
    <dbReference type="NCBI Taxonomy" id="1307"/>
    <lineage>
        <taxon>Bacteria</taxon>
        <taxon>Bacillati</taxon>
        <taxon>Bacillota</taxon>
        <taxon>Bacilli</taxon>
        <taxon>Lactobacillales</taxon>
        <taxon>Streptococcaceae</taxon>
        <taxon>Streptococcus</taxon>
    </lineage>
</organism>
<feature type="region of interest" description="Disordered" evidence="8">
    <location>
        <begin position="47"/>
        <end position="71"/>
    </location>
</feature>
<evidence type="ECO:0000259" key="10">
    <source>
        <dbReference type="Pfam" id="PF13088"/>
    </source>
</evidence>
<reference evidence="11 12" key="1">
    <citation type="submission" date="2019-04" db="EMBL/GenBank/DDBJ databases">
        <title>Genome analysis of Streptococcus suis strain WUSS424.</title>
        <authorList>
            <person name="Chen H."/>
            <person name="Gao X."/>
            <person name="Wu Z."/>
        </authorList>
    </citation>
    <scope>NUCLEOTIDE SEQUENCE [LARGE SCALE GENOMIC DNA]</scope>
    <source>
        <strain evidence="11 12">WUSS424</strain>
    </source>
</reference>
<dbReference type="Gene3D" id="2.60.120.200">
    <property type="match status" value="1"/>
</dbReference>
<keyword evidence="7" id="KW-0326">Glycosidase</keyword>
<protein>
    <recommendedName>
        <fullName evidence="3">exo-alpha-sialidase</fullName>
        <ecNumber evidence="3">3.2.1.18</ecNumber>
    </recommendedName>
</protein>
<dbReference type="GO" id="GO:0016020">
    <property type="term" value="C:membrane"/>
    <property type="evidence" value="ECO:0007669"/>
    <property type="project" value="TreeGrafter"/>
</dbReference>
<dbReference type="InterPro" id="IPR004124">
    <property type="entry name" value="Glyco_hydro_33_N"/>
</dbReference>
<evidence type="ECO:0000313" key="11">
    <source>
        <dbReference type="EMBL" id="TIH99718.1"/>
    </source>
</evidence>
<evidence type="ECO:0000256" key="5">
    <source>
        <dbReference type="ARBA" id="ARBA00022737"/>
    </source>
</evidence>
<dbReference type="GO" id="GO:0009313">
    <property type="term" value="P:oligosaccharide catabolic process"/>
    <property type="evidence" value="ECO:0007669"/>
    <property type="project" value="TreeGrafter"/>
</dbReference>
<accession>A0A4T2GL30</accession>
<keyword evidence="4" id="KW-0732">Signal</keyword>
<dbReference type="InterPro" id="IPR011040">
    <property type="entry name" value="Sialidase"/>
</dbReference>
<dbReference type="EC" id="3.2.1.18" evidence="3"/>
<dbReference type="Pfam" id="PF13088">
    <property type="entry name" value="BNR_2"/>
    <property type="match status" value="1"/>
</dbReference>
<comment type="similarity">
    <text evidence="2">Belongs to the glycosyl hydrolase 33 family.</text>
</comment>
<dbReference type="Pfam" id="PF02973">
    <property type="entry name" value="Sialidase"/>
    <property type="match status" value="1"/>
</dbReference>
<dbReference type="OrthoDB" id="7294637at2"/>
<evidence type="ECO:0000256" key="4">
    <source>
        <dbReference type="ARBA" id="ARBA00022729"/>
    </source>
</evidence>
<name>A0A4T2GL30_STRSU</name>
<gene>
    <name evidence="11" type="ORF">FAJ39_05820</name>
</gene>
<comment type="caution">
    <text evidence="11">The sequence shown here is derived from an EMBL/GenBank/DDBJ whole genome shotgun (WGS) entry which is preliminary data.</text>
</comment>
<dbReference type="EMBL" id="SSXO01000003">
    <property type="protein sequence ID" value="TIH99718.1"/>
    <property type="molecule type" value="Genomic_DNA"/>
</dbReference>
<dbReference type="Proteomes" id="UP000305165">
    <property type="component" value="Unassembled WGS sequence"/>
</dbReference>
<dbReference type="GO" id="GO:0005737">
    <property type="term" value="C:cytoplasm"/>
    <property type="evidence" value="ECO:0007669"/>
    <property type="project" value="TreeGrafter"/>
</dbReference>
<dbReference type="SUPFAM" id="SSF49899">
    <property type="entry name" value="Concanavalin A-like lectins/glucanases"/>
    <property type="match status" value="1"/>
</dbReference>
<proteinExistence type="inferred from homology"/>
<evidence type="ECO:0000313" key="12">
    <source>
        <dbReference type="Proteomes" id="UP000305165"/>
    </source>
</evidence>
<evidence type="ECO:0000256" key="8">
    <source>
        <dbReference type="SAM" id="MobiDB-lite"/>
    </source>
</evidence>
<dbReference type="CDD" id="cd15482">
    <property type="entry name" value="Sialidase_non-viral"/>
    <property type="match status" value="1"/>
</dbReference>
<feature type="compositionally biased region" description="Low complexity" evidence="8">
    <location>
        <begin position="48"/>
        <end position="69"/>
    </location>
</feature>
<sequence length="1284" mass="140139">MPENLKGKNAFPRVALYSSVVLATFLVGQRGVHANEIVAETTTTPRVAEVTPTSEPAPTPSEEAVVSEPTAEEAAEASLPSLDVNLEALPADESANEFASLEVTKLENVALNSSNKRLELSEEVRDSVKESTSGTIYVEYNAQANGFFNLFATSSQTHKDEYTALFVNNGTAGLESRTGSAGQRNVLIDSGTQRAGNGEWNAIALTYQKNTADNTVDVNMYVNGQLSKSATARSDLFGSATALSYAQLGEVKRANTNAWAATKLDIRNFTLYNRALTAEEVARRSSLFVREDSPYVLNEGSELTDKVTVFEGGRGNRKNPDNNVASFRIPALLKTDKGTLIAASDQRHDHSGDWGNIAQVIKRSTDNGKQWSDTIKIVDLKDNPNAQNRNVGAPLTIDTALVQDPTTKRIFAIYDMFPEGQALFGNLNDRKPEHSVIDGKTYLNLYRGTETDPYTVREDGRIYDAQGQATEYRVNVNDSSPAFANLGDIYQGEGTEPVGNIYFQTQNNGMFRVAMDNYIWLSYSDDDGVTWSRPRDITASVKKEYMKFLGLGPGTGIVLHAGPHKGRLVVPAYGINYTGALNSQSAMVFYSDDHGETWSAGETFNDNRTLADGTVLHASTMNNGNEIGTEATIVQLSNGQLKMFMRGVKGKVRVATSLDGGATWQNDLETLTDVHDAYVQLSAIRVVRDGKEYVLLANANGPGRQRIDGHVRVAEVGEDGSLNWLHHQILQHGEFAYNSIQELEDGTFGLLYEHKSGDQNAYSLYYRQFNWEYLTQEDYGLPTTEITTVDHYKDGYVALTFSKPILAVNQPRLLLTNGNQLEFVSQLATDRLLFRINPADRKESIVAVVSGDISNIAKLPLSIFKSLDGSAVQKIKKVDGRTVRVTGQAVFEDERGYGLANLMDGDKSTVTELKWLIEGQPSYSLPQTITLTLPTEKTVHSMVISKRTPGNGTMTKYQVKAYLGDQLQFDSGERSVDFATAEVAVGFGKDVRADRIEFIPLEAHTNATTKDNRMWTVREVQLFEVVDTPTTPAEVETSMEFRDERSGVLVQLEEALATSHTLAVALIDSDHAAVADTDNTVLDIQLKSAEDQTVTLSAPAILVIPKVGDKVPAKALLLLDNNEVVELDVTESPVEIDGVSRDSIVILTEQLGKIALIYPAAVTEVENPAPAEGGEEQSTAPVETEELVTAKGEATHFELPAFEGGLVLNENLTHFLPSLDPKLLFADKEAASEVVVNLPAASKDEKKATDGKTLPNTGTQEAILLSLTGLGLLAGLAKRRKQTR</sequence>
<evidence type="ECO:0000256" key="3">
    <source>
        <dbReference type="ARBA" id="ARBA00012733"/>
    </source>
</evidence>
<evidence type="ECO:0000259" key="9">
    <source>
        <dbReference type="Pfam" id="PF02973"/>
    </source>
</evidence>
<dbReference type="NCBIfam" id="TIGR01167">
    <property type="entry name" value="LPXTG_anchor"/>
    <property type="match status" value="1"/>
</dbReference>
<dbReference type="InterPro" id="IPR036278">
    <property type="entry name" value="Sialidase_sf"/>
</dbReference>